<organism evidence="6 7">
    <name type="scientific">Bodo saltans</name>
    <name type="common">Flagellated protozoan</name>
    <dbReference type="NCBI Taxonomy" id="75058"/>
    <lineage>
        <taxon>Eukaryota</taxon>
        <taxon>Discoba</taxon>
        <taxon>Euglenozoa</taxon>
        <taxon>Kinetoplastea</taxon>
        <taxon>Metakinetoplastina</taxon>
        <taxon>Eubodonida</taxon>
        <taxon>Bodonidae</taxon>
        <taxon>Bodo</taxon>
    </lineage>
</organism>
<evidence type="ECO:0000259" key="5">
    <source>
        <dbReference type="PROSITE" id="PS50886"/>
    </source>
</evidence>
<dbReference type="Gene3D" id="2.40.50.140">
    <property type="entry name" value="Nucleic acid-binding proteins"/>
    <property type="match status" value="1"/>
</dbReference>
<dbReference type="CDD" id="cd02799">
    <property type="entry name" value="tRNA_bind_EMAP-II_like"/>
    <property type="match status" value="1"/>
</dbReference>
<dbReference type="Proteomes" id="UP000051952">
    <property type="component" value="Unassembled WGS sequence"/>
</dbReference>
<feature type="region of interest" description="Disordered" evidence="4">
    <location>
        <begin position="41"/>
        <end position="64"/>
    </location>
</feature>
<keyword evidence="7" id="KW-1185">Reference proteome</keyword>
<dbReference type="PANTHER" id="PTHR11586">
    <property type="entry name" value="TRNA-AMINOACYLATION COFACTOR ARC1 FAMILY MEMBER"/>
    <property type="match status" value="1"/>
</dbReference>
<dbReference type="InterPro" id="IPR051270">
    <property type="entry name" value="Tyrosine-tRNA_ligase_regulator"/>
</dbReference>
<keyword evidence="2 3" id="KW-0694">RNA-binding</keyword>
<protein>
    <submittedName>
        <fullName evidence="6">Tyrosyl methionyl-tRNA synthetase, putative</fullName>
    </submittedName>
</protein>
<dbReference type="GO" id="GO:0004812">
    <property type="term" value="F:aminoacyl-tRNA ligase activity"/>
    <property type="evidence" value="ECO:0007669"/>
    <property type="project" value="UniProtKB-KW"/>
</dbReference>
<keyword evidence="6" id="KW-0030">Aminoacyl-tRNA synthetase</keyword>
<gene>
    <name evidence="6" type="ORF">BSAL_48950</name>
</gene>
<name>A0A0S4IPY2_BODSA</name>
<reference evidence="7" key="1">
    <citation type="submission" date="2015-09" db="EMBL/GenBank/DDBJ databases">
        <authorList>
            <consortium name="Pathogen Informatics"/>
        </authorList>
    </citation>
    <scope>NUCLEOTIDE SEQUENCE [LARGE SCALE GENOMIC DNA]</scope>
    <source>
        <strain evidence="7">Lake Konstanz</strain>
    </source>
</reference>
<keyword evidence="1 3" id="KW-0820">tRNA-binding</keyword>
<proteinExistence type="predicted"/>
<sequence>MTHIEGRLFQRSFAYLEKWLTDLAPKAVAIPVAAAAVAKHVDPSSKTDKKQKKGAEPAAEPAAEGSSMSKVNFLIGKVLEVSKHPESDKLYVEKIDLGEAEPRTILSGLQEHITIDAFTGKLVVVVANLEPRKIGGIPSAGMVLCASTEGKGKIELLQVPEGTPVGERIVFPGHDQPAEPVLKKKLAKHYEVVAPELATDARGNAVWAGVPFVTSKGPITSTIPNGHVS</sequence>
<dbReference type="SUPFAM" id="SSF50249">
    <property type="entry name" value="Nucleic acid-binding proteins"/>
    <property type="match status" value="1"/>
</dbReference>
<dbReference type="PROSITE" id="PS50886">
    <property type="entry name" value="TRBD"/>
    <property type="match status" value="1"/>
</dbReference>
<dbReference type="AlphaFoldDB" id="A0A0S4IPY2"/>
<dbReference type="OMA" id="KVWKHEE"/>
<dbReference type="OrthoDB" id="197206at2759"/>
<accession>A0A0S4IPY2</accession>
<evidence type="ECO:0000313" key="6">
    <source>
        <dbReference type="EMBL" id="CUE55233.1"/>
    </source>
</evidence>
<feature type="domain" description="TRNA-binding" evidence="5">
    <location>
        <begin position="67"/>
        <end position="170"/>
    </location>
</feature>
<evidence type="ECO:0000256" key="2">
    <source>
        <dbReference type="ARBA" id="ARBA00022884"/>
    </source>
</evidence>
<keyword evidence="6" id="KW-0436">Ligase</keyword>
<dbReference type="InterPro" id="IPR012340">
    <property type="entry name" value="NA-bd_OB-fold"/>
</dbReference>
<dbReference type="GO" id="GO:0000049">
    <property type="term" value="F:tRNA binding"/>
    <property type="evidence" value="ECO:0007669"/>
    <property type="project" value="UniProtKB-UniRule"/>
</dbReference>
<evidence type="ECO:0000313" key="7">
    <source>
        <dbReference type="Proteomes" id="UP000051952"/>
    </source>
</evidence>
<evidence type="ECO:0000256" key="3">
    <source>
        <dbReference type="PROSITE-ProRule" id="PRU00209"/>
    </source>
</evidence>
<dbReference type="Pfam" id="PF01588">
    <property type="entry name" value="tRNA_bind"/>
    <property type="match status" value="1"/>
</dbReference>
<dbReference type="VEuPathDB" id="TriTrypDB:BSAL_48950"/>
<dbReference type="EMBL" id="CYKH01000001">
    <property type="protein sequence ID" value="CUE55233.1"/>
    <property type="molecule type" value="Genomic_DNA"/>
</dbReference>
<dbReference type="PANTHER" id="PTHR11586:SF33">
    <property type="entry name" value="AMINOACYL TRNA SYNTHASE COMPLEX-INTERACTING MULTIFUNCTIONAL PROTEIN 1"/>
    <property type="match status" value="1"/>
</dbReference>
<evidence type="ECO:0000256" key="4">
    <source>
        <dbReference type="SAM" id="MobiDB-lite"/>
    </source>
</evidence>
<dbReference type="InterPro" id="IPR002547">
    <property type="entry name" value="tRNA-bd_dom"/>
</dbReference>
<evidence type="ECO:0000256" key="1">
    <source>
        <dbReference type="ARBA" id="ARBA00022555"/>
    </source>
</evidence>